<dbReference type="EMBL" id="JAUHHC010000006">
    <property type="protein sequence ID" value="MDN3922932.1"/>
    <property type="molecule type" value="Genomic_DNA"/>
</dbReference>
<feature type="coiled-coil region" evidence="2">
    <location>
        <begin position="105"/>
        <end position="163"/>
    </location>
</feature>
<dbReference type="Proteomes" id="UP001228044">
    <property type="component" value="Unassembled WGS sequence"/>
</dbReference>
<organism evidence="6 7">
    <name type="scientific">Roseateles violae</name>
    <dbReference type="NCBI Taxonomy" id="3058042"/>
    <lineage>
        <taxon>Bacteria</taxon>
        <taxon>Pseudomonadati</taxon>
        <taxon>Pseudomonadota</taxon>
        <taxon>Betaproteobacteria</taxon>
        <taxon>Burkholderiales</taxon>
        <taxon>Sphaerotilaceae</taxon>
        <taxon>Roseateles</taxon>
    </lineage>
</organism>
<dbReference type="InterPro" id="IPR058627">
    <property type="entry name" value="MdtA-like_C"/>
</dbReference>
<evidence type="ECO:0000313" key="7">
    <source>
        <dbReference type="Proteomes" id="UP001228044"/>
    </source>
</evidence>
<evidence type="ECO:0000256" key="1">
    <source>
        <dbReference type="ARBA" id="ARBA00009477"/>
    </source>
</evidence>
<feature type="domain" description="Multidrug resistance protein MdtA-like C-terminal permuted SH3" evidence="5">
    <location>
        <begin position="286"/>
        <end position="343"/>
    </location>
</feature>
<dbReference type="SUPFAM" id="SSF111369">
    <property type="entry name" value="HlyD-like secretion proteins"/>
    <property type="match status" value="1"/>
</dbReference>
<dbReference type="Pfam" id="PF25954">
    <property type="entry name" value="Beta-barrel_RND_2"/>
    <property type="match status" value="1"/>
</dbReference>
<dbReference type="PANTHER" id="PTHR30469">
    <property type="entry name" value="MULTIDRUG RESISTANCE PROTEIN MDTA"/>
    <property type="match status" value="1"/>
</dbReference>
<dbReference type="Gene3D" id="2.40.420.20">
    <property type="match status" value="1"/>
</dbReference>
<protein>
    <submittedName>
        <fullName evidence="6">Efflux RND transporter periplasmic adaptor subunit</fullName>
    </submittedName>
</protein>
<dbReference type="PROSITE" id="PS51257">
    <property type="entry name" value="PROKAR_LIPOPROTEIN"/>
    <property type="match status" value="1"/>
</dbReference>
<dbReference type="InterPro" id="IPR058792">
    <property type="entry name" value="Beta-barrel_RND_2"/>
</dbReference>
<evidence type="ECO:0000259" key="4">
    <source>
        <dbReference type="Pfam" id="PF25954"/>
    </source>
</evidence>
<dbReference type="PANTHER" id="PTHR30469:SF15">
    <property type="entry name" value="HLYD FAMILY OF SECRETION PROTEINS"/>
    <property type="match status" value="1"/>
</dbReference>
<reference evidence="6 7" key="1">
    <citation type="submission" date="2023-06" db="EMBL/GenBank/DDBJ databases">
        <title>Pelomonas sp. PFR6 16S ribosomal RNA gene Genome sequencing and assembly.</title>
        <authorList>
            <person name="Woo H."/>
        </authorList>
    </citation>
    <scope>NUCLEOTIDE SEQUENCE [LARGE SCALE GENOMIC DNA]</scope>
    <source>
        <strain evidence="6 7">PFR6</strain>
    </source>
</reference>
<accession>A0ABT8DZD7</accession>
<gene>
    <name evidence="6" type="ORF">QWJ38_21785</name>
</gene>
<comment type="similarity">
    <text evidence="1">Belongs to the membrane fusion protein (MFP) (TC 8.A.1) family.</text>
</comment>
<dbReference type="InterPro" id="IPR006143">
    <property type="entry name" value="RND_pump_MFP"/>
</dbReference>
<dbReference type="Gene3D" id="2.40.30.170">
    <property type="match status" value="1"/>
</dbReference>
<proteinExistence type="inferred from homology"/>
<keyword evidence="7" id="KW-1185">Reference proteome</keyword>
<evidence type="ECO:0000313" key="6">
    <source>
        <dbReference type="EMBL" id="MDN3922932.1"/>
    </source>
</evidence>
<feature type="domain" description="CusB-like beta-barrel" evidence="4">
    <location>
        <begin position="206"/>
        <end position="278"/>
    </location>
</feature>
<name>A0ABT8DZD7_9BURK</name>
<sequence>MKIPRALAPLAAALLLGACQRHEPKAFEEVRPVRTVVAGRSEGSVGVGYSGEIVARHESQLGFRTPGKVAVRLVDVGSVVRRGQPLMRLSPEQEALQLSAAGADVDAAKSRAAQARVDLQRTEALLSRQFASRAELDQHRLALEQAEAQLRAAAARRDATANQQGYTVLSADRDGVVTAIMAEAGQVVAAGQPVVTVAAEGEREVAISIPESRVDELRQARSVRVSVWAHPGRSWDGALRELAPASDNLTRTYSARIAIRNPDPSVLRLGMTASVQVPDAEGRSVIRLPLTAIVDKPGLRQVWVVDPKTSRVALRRVTLGTAQDDRVQVLGGLADGETVVSAGVHMLQAGQRVKLPPATTADTAAPRSAAGSAGAAT</sequence>
<evidence type="ECO:0000259" key="5">
    <source>
        <dbReference type="Pfam" id="PF25967"/>
    </source>
</evidence>
<dbReference type="Gene3D" id="1.10.287.470">
    <property type="entry name" value="Helix hairpin bin"/>
    <property type="match status" value="1"/>
</dbReference>
<dbReference type="Pfam" id="PF25967">
    <property type="entry name" value="RND-MFP_C"/>
    <property type="match status" value="1"/>
</dbReference>
<dbReference type="RefSeq" id="WP_290361239.1">
    <property type="nucleotide sequence ID" value="NZ_JAUHHC010000006.1"/>
</dbReference>
<feature type="region of interest" description="Disordered" evidence="3">
    <location>
        <begin position="355"/>
        <end position="377"/>
    </location>
</feature>
<evidence type="ECO:0000256" key="3">
    <source>
        <dbReference type="SAM" id="MobiDB-lite"/>
    </source>
</evidence>
<dbReference type="Gene3D" id="2.40.50.100">
    <property type="match status" value="1"/>
</dbReference>
<dbReference type="NCBIfam" id="TIGR01730">
    <property type="entry name" value="RND_mfp"/>
    <property type="match status" value="1"/>
</dbReference>
<evidence type="ECO:0000256" key="2">
    <source>
        <dbReference type="SAM" id="Coils"/>
    </source>
</evidence>
<feature type="compositionally biased region" description="Low complexity" evidence="3">
    <location>
        <begin position="357"/>
        <end position="377"/>
    </location>
</feature>
<keyword evidence="2" id="KW-0175">Coiled coil</keyword>
<comment type="caution">
    <text evidence="6">The sequence shown here is derived from an EMBL/GenBank/DDBJ whole genome shotgun (WGS) entry which is preliminary data.</text>
</comment>